<dbReference type="RefSeq" id="WP_146510767.1">
    <property type="nucleotide sequence ID" value="NZ_SIHI01000010.1"/>
</dbReference>
<keyword evidence="1" id="KW-1133">Transmembrane helix</keyword>
<name>A0A5C5WLZ3_9PLAN</name>
<dbReference type="Proteomes" id="UP000317243">
    <property type="component" value="Unassembled WGS sequence"/>
</dbReference>
<keyword evidence="1" id="KW-0812">Transmembrane</keyword>
<dbReference type="OrthoDB" id="260154at2"/>
<reference evidence="2 3" key="1">
    <citation type="submission" date="2019-02" db="EMBL/GenBank/DDBJ databases">
        <title>Deep-cultivation of Planctomycetes and their phenomic and genomic characterization uncovers novel biology.</title>
        <authorList>
            <person name="Wiegand S."/>
            <person name="Jogler M."/>
            <person name="Boedeker C."/>
            <person name="Pinto D."/>
            <person name="Vollmers J."/>
            <person name="Rivas-Marin E."/>
            <person name="Kohn T."/>
            <person name="Peeters S.H."/>
            <person name="Heuer A."/>
            <person name="Rast P."/>
            <person name="Oberbeckmann S."/>
            <person name="Bunk B."/>
            <person name="Jeske O."/>
            <person name="Meyerdierks A."/>
            <person name="Storesund J.E."/>
            <person name="Kallscheuer N."/>
            <person name="Luecker S."/>
            <person name="Lage O.M."/>
            <person name="Pohl T."/>
            <person name="Merkel B.J."/>
            <person name="Hornburger P."/>
            <person name="Mueller R.-W."/>
            <person name="Bruemmer F."/>
            <person name="Labrenz M."/>
            <person name="Spormann A.M."/>
            <person name="Op Den Camp H."/>
            <person name="Overmann J."/>
            <person name="Amann R."/>
            <person name="Jetten M.S.M."/>
            <person name="Mascher T."/>
            <person name="Medema M.H."/>
            <person name="Devos D.P."/>
            <person name="Kaster A.-K."/>
            <person name="Ovreas L."/>
            <person name="Rohde M."/>
            <person name="Galperin M.Y."/>
            <person name="Jogler C."/>
        </authorList>
    </citation>
    <scope>NUCLEOTIDE SEQUENCE [LARGE SCALE GENOMIC DNA]</scope>
    <source>
        <strain evidence="2 3">KOR42</strain>
    </source>
</reference>
<proteinExistence type="predicted"/>
<feature type="transmembrane region" description="Helical" evidence="1">
    <location>
        <begin position="20"/>
        <end position="38"/>
    </location>
</feature>
<keyword evidence="3" id="KW-1185">Reference proteome</keyword>
<evidence type="ECO:0000313" key="2">
    <source>
        <dbReference type="EMBL" id="TWT51824.1"/>
    </source>
</evidence>
<gene>
    <name evidence="2" type="ORF">KOR42_32970</name>
</gene>
<sequence>MNKAELAGRIYGTPFWRVDLTGVWIVLAVLFFWLGLWAQANSAETKNFRGPDSEIVQLAEKLRAERSVYWAGVELPGNWFKPAQISWNPNGQASGATTFMVGEGEVYDFRIELIGPREEVLRDVLPHEVDHAVRLSWVRRPIARWVDEGSAQVAESQQSKARADQHARETAQHPIRWIDSMEYPDSQEILRMYSVGYSIVSYLIDSHGPERMLAFQADRRPPSEKLSEFYGTSASGLINQWRQSLDVANQDGQDSKMIQVETGLFCPPCIALKRDAGDGLFPGYRFGFSDAPLGSKVPKITYRGHIRYGYSGPAELKAWLATVEANPPKEGPVSQPYVRDGPEFDSILEDLKEVREALGPIRKDIEEFKEAGLIGKVKNLLELKAGVSELKEKVEPILKDVSSLREGLAQVDQETEEQVPWYWGLWAGLVGIVKRRYLNSGGLA</sequence>
<keyword evidence="1" id="KW-0472">Membrane</keyword>
<evidence type="ECO:0000256" key="1">
    <source>
        <dbReference type="SAM" id="Phobius"/>
    </source>
</evidence>
<dbReference type="EMBL" id="SIHI01000010">
    <property type="protein sequence ID" value="TWT51824.1"/>
    <property type="molecule type" value="Genomic_DNA"/>
</dbReference>
<comment type="caution">
    <text evidence="2">The sequence shown here is derived from an EMBL/GenBank/DDBJ whole genome shotgun (WGS) entry which is preliminary data.</text>
</comment>
<dbReference type="AlphaFoldDB" id="A0A5C5WLZ3"/>
<accession>A0A5C5WLZ3</accession>
<organism evidence="2 3">
    <name type="scientific">Thalassoglobus neptunius</name>
    <dbReference type="NCBI Taxonomy" id="1938619"/>
    <lineage>
        <taxon>Bacteria</taxon>
        <taxon>Pseudomonadati</taxon>
        <taxon>Planctomycetota</taxon>
        <taxon>Planctomycetia</taxon>
        <taxon>Planctomycetales</taxon>
        <taxon>Planctomycetaceae</taxon>
        <taxon>Thalassoglobus</taxon>
    </lineage>
</organism>
<evidence type="ECO:0000313" key="3">
    <source>
        <dbReference type="Proteomes" id="UP000317243"/>
    </source>
</evidence>
<protein>
    <submittedName>
        <fullName evidence="2">Uncharacterized protein</fullName>
    </submittedName>
</protein>